<protein>
    <submittedName>
        <fullName evidence="3">DUF317 domain-containing protein</fullName>
    </submittedName>
</protein>
<feature type="region of interest" description="Disordered" evidence="1">
    <location>
        <begin position="430"/>
        <end position="466"/>
    </location>
</feature>
<name>A0ABS0X4U9_9ACTN</name>
<organism evidence="3 4">
    <name type="scientific">Streptomyces flavofungini</name>
    <dbReference type="NCBI Taxonomy" id="68200"/>
    <lineage>
        <taxon>Bacteria</taxon>
        <taxon>Bacillati</taxon>
        <taxon>Actinomycetota</taxon>
        <taxon>Actinomycetes</taxon>
        <taxon>Kitasatosporales</taxon>
        <taxon>Streptomycetaceae</taxon>
        <taxon>Streptomyces</taxon>
    </lineage>
</organism>
<evidence type="ECO:0000259" key="2">
    <source>
        <dbReference type="Pfam" id="PF03771"/>
    </source>
</evidence>
<evidence type="ECO:0000256" key="1">
    <source>
        <dbReference type="SAM" id="MobiDB-lite"/>
    </source>
</evidence>
<gene>
    <name evidence="3" type="ORF">JGB26_14025</name>
</gene>
<feature type="compositionally biased region" description="Low complexity" evidence="1">
    <location>
        <begin position="439"/>
        <end position="466"/>
    </location>
</feature>
<dbReference type="RefSeq" id="WP_190115679.1">
    <property type="nucleotide sequence ID" value="NZ_BMVR01000004.1"/>
</dbReference>
<feature type="compositionally biased region" description="Polar residues" evidence="1">
    <location>
        <begin position="192"/>
        <end position="208"/>
    </location>
</feature>
<evidence type="ECO:0000313" key="3">
    <source>
        <dbReference type="EMBL" id="MBJ3808215.1"/>
    </source>
</evidence>
<accession>A0ABS0X4U9</accession>
<keyword evidence="4" id="KW-1185">Reference proteome</keyword>
<comment type="caution">
    <text evidence="3">The sequence shown here is derived from an EMBL/GenBank/DDBJ whole genome shotgun (WGS) entry which is preliminary data.</text>
</comment>
<reference evidence="3 4" key="1">
    <citation type="submission" date="2020-12" db="EMBL/GenBank/DDBJ databases">
        <title>Streptomyces typhae sp. nov., a novel endophytic actinomycete isolated from the root of cattail pollen (Typha angustifolia L.).</title>
        <authorList>
            <person name="Peng C."/>
            <person name="Liu C."/>
        </authorList>
    </citation>
    <scope>NUCLEOTIDE SEQUENCE [LARGE SCALE GENOMIC DNA]</scope>
    <source>
        <strain evidence="3 4">JCM 4753</strain>
    </source>
</reference>
<dbReference type="Proteomes" id="UP000634780">
    <property type="component" value="Unassembled WGS sequence"/>
</dbReference>
<dbReference type="Pfam" id="PF03771">
    <property type="entry name" value="SPDY"/>
    <property type="match status" value="1"/>
</dbReference>
<feature type="region of interest" description="Disordered" evidence="1">
    <location>
        <begin position="183"/>
        <end position="223"/>
    </location>
</feature>
<proteinExistence type="predicted"/>
<feature type="domain" description="DUF317" evidence="2">
    <location>
        <begin position="277"/>
        <end position="324"/>
    </location>
</feature>
<evidence type="ECO:0000313" key="4">
    <source>
        <dbReference type="Proteomes" id="UP000634780"/>
    </source>
</evidence>
<dbReference type="InterPro" id="IPR005523">
    <property type="entry name" value="DUF317_SPDY"/>
</dbReference>
<sequence length="466" mass="50296">MPDTTPDAHVRLALHPQHPSAVVATLTGPTLHTARATLASEGFRPASDDTMLLVRIDHEEPYYANITANLLRDTGITVDISDQLQEEIDTEWTWADHPMTWLDRDGIRLVSADAQKIHDDIQSGRLTIHLHAHDGHTTVAVGTYQHAESVHLHGENHLRVVSGSYDTPGEAITDFERLYGDAVRPGPPPPTDTEQQAAQALAGNSTSEAAIAADAPGKPPASKTELVPVYAADPGDHEGLLDTFLEEQGEWEKYRTWEDSTTVANHESLTLRAIFDHDAVWRETKWTFAAYETPVSDRLWHGTATASTPTAIVSALLDAVATENAWGRNLSTSATETAITEATSPLTDAEWKHTIDGRYITWQAPGPQEGGVQFDAFAAQRADSPLPAWTIWGGHAVHQPAWALQLSANAPAALVQYITFEMAEGQGTRLVRPATPDGPALHTTPAPAPAPAAASPLAAQLPGRSR</sequence>
<dbReference type="EMBL" id="JAEKOZ010000007">
    <property type="protein sequence ID" value="MBJ3808215.1"/>
    <property type="molecule type" value="Genomic_DNA"/>
</dbReference>